<evidence type="ECO:0000256" key="6">
    <source>
        <dbReference type="ARBA" id="ARBA00023016"/>
    </source>
</evidence>
<accession>A0A418SBG0</accession>
<evidence type="ECO:0000256" key="1">
    <source>
        <dbReference type="ARBA" id="ARBA00007381"/>
    </source>
</evidence>
<feature type="compositionally biased region" description="Acidic residues" evidence="11">
    <location>
        <begin position="621"/>
        <end position="639"/>
    </location>
</feature>
<evidence type="ECO:0000256" key="11">
    <source>
        <dbReference type="SAM" id="MobiDB-lite"/>
    </source>
</evidence>
<dbReference type="Proteomes" id="UP000283786">
    <property type="component" value="Chromosome"/>
</dbReference>
<dbReference type="SUPFAM" id="SSF100934">
    <property type="entry name" value="Heat shock protein 70kD (HSP70), C-terminal subdomain"/>
    <property type="match status" value="1"/>
</dbReference>
<dbReference type="RefSeq" id="WP_119841112.1">
    <property type="nucleotide sequence ID" value="NZ_CP060436.1"/>
</dbReference>
<organism evidence="12 13">
    <name type="scientific">Pseudooceanicola algae</name>
    <dbReference type="NCBI Taxonomy" id="1537215"/>
    <lineage>
        <taxon>Bacteria</taxon>
        <taxon>Pseudomonadati</taxon>
        <taxon>Pseudomonadota</taxon>
        <taxon>Alphaproteobacteria</taxon>
        <taxon>Rhodobacterales</taxon>
        <taxon>Paracoccaceae</taxon>
        <taxon>Pseudooceanicola</taxon>
    </lineage>
</organism>
<comment type="function">
    <text evidence="8">Acts as a chaperone.</text>
</comment>
<keyword evidence="4 8" id="KW-0547">Nucleotide-binding</keyword>
<dbReference type="PROSITE" id="PS00297">
    <property type="entry name" value="HSP70_1"/>
    <property type="match status" value="1"/>
</dbReference>
<dbReference type="KEGG" id="palw:PSAL_026630"/>
<evidence type="ECO:0000256" key="9">
    <source>
        <dbReference type="RuleBase" id="RU003322"/>
    </source>
</evidence>
<dbReference type="Gene3D" id="3.90.640.10">
    <property type="entry name" value="Actin, Chain A, domain 4"/>
    <property type="match status" value="1"/>
</dbReference>
<evidence type="ECO:0000313" key="12">
    <source>
        <dbReference type="EMBL" id="QPM91410.1"/>
    </source>
</evidence>
<dbReference type="GO" id="GO:0005524">
    <property type="term" value="F:ATP binding"/>
    <property type="evidence" value="ECO:0007669"/>
    <property type="project" value="UniProtKB-UniRule"/>
</dbReference>
<evidence type="ECO:0000256" key="5">
    <source>
        <dbReference type="ARBA" id="ARBA00022840"/>
    </source>
</evidence>
<evidence type="ECO:0000256" key="3">
    <source>
        <dbReference type="ARBA" id="ARBA00022553"/>
    </source>
</evidence>
<dbReference type="PANTHER" id="PTHR19375">
    <property type="entry name" value="HEAT SHOCK PROTEIN 70KDA"/>
    <property type="match status" value="1"/>
</dbReference>
<keyword evidence="7 8" id="KW-0143">Chaperone</keyword>
<proteinExistence type="evidence at transcript level"/>
<dbReference type="FunFam" id="1.20.1270.10:FF:000001">
    <property type="entry name" value="Molecular chaperone DnaK"/>
    <property type="match status" value="1"/>
</dbReference>
<dbReference type="NCBIfam" id="NF003520">
    <property type="entry name" value="PRK05183.1"/>
    <property type="match status" value="1"/>
</dbReference>
<dbReference type="Pfam" id="PF00012">
    <property type="entry name" value="HSP70"/>
    <property type="match status" value="1"/>
</dbReference>
<dbReference type="Gene3D" id="1.20.1270.10">
    <property type="match status" value="1"/>
</dbReference>
<dbReference type="SUPFAM" id="SSF100920">
    <property type="entry name" value="Heat shock protein 70kD (HSP70), peptide-binding domain"/>
    <property type="match status" value="1"/>
</dbReference>
<dbReference type="NCBIfam" id="TIGR02350">
    <property type="entry name" value="prok_dnaK"/>
    <property type="match status" value="1"/>
</dbReference>
<evidence type="ECO:0000256" key="4">
    <source>
        <dbReference type="ARBA" id="ARBA00022741"/>
    </source>
</evidence>
<dbReference type="NCBIfam" id="NF001413">
    <property type="entry name" value="PRK00290.1"/>
    <property type="match status" value="1"/>
</dbReference>
<dbReference type="EMBL" id="CP060436">
    <property type="protein sequence ID" value="QPM91410.1"/>
    <property type="molecule type" value="Genomic_DNA"/>
</dbReference>
<reference evidence="12 13" key="1">
    <citation type="submission" date="2020-08" db="EMBL/GenBank/DDBJ databases">
        <title>Genome sequence of Rhodobacteraceae bacterium Lw-13e.</title>
        <authorList>
            <person name="Poehlein A."/>
            <person name="Wolter L."/>
            <person name="Daniel R."/>
            <person name="Brinkhoff T."/>
        </authorList>
    </citation>
    <scope>NUCLEOTIDE SEQUENCE [LARGE SCALE GENOMIC DNA]</scope>
    <source>
        <strain evidence="12 13">Lw-13e</strain>
    </source>
</reference>
<dbReference type="PRINTS" id="PR00301">
    <property type="entry name" value="HEATSHOCK70"/>
</dbReference>
<gene>
    <name evidence="12" type="primary">dnaK_2</name>
    <name evidence="8" type="synonym">dnaK</name>
    <name evidence="12" type="ORF">PSAL_026630</name>
</gene>
<dbReference type="FunFam" id="3.90.640.10:FF:000003">
    <property type="entry name" value="Molecular chaperone DnaK"/>
    <property type="match status" value="1"/>
</dbReference>
<keyword evidence="5 8" id="KW-0067">ATP-binding</keyword>
<dbReference type="InterPro" id="IPR018181">
    <property type="entry name" value="Heat_shock_70_CS"/>
</dbReference>
<dbReference type="AlphaFoldDB" id="A0A418SBG0"/>
<protein>
    <recommendedName>
        <fullName evidence="2 8">Chaperone protein DnaK</fullName>
    </recommendedName>
    <alternativeName>
        <fullName evidence="8">HSP70</fullName>
    </alternativeName>
    <alternativeName>
        <fullName evidence="8">Heat shock 70 kDa protein</fullName>
    </alternativeName>
    <alternativeName>
        <fullName evidence="8">Heat shock protein 70</fullName>
    </alternativeName>
</protein>
<dbReference type="InterPro" id="IPR043129">
    <property type="entry name" value="ATPase_NBD"/>
</dbReference>
<evidence type="ECO:0000256" key="10">
    <source>
        <dbReference type="SAM" id="Coils"/>
    </source>
</evidence>
<dbReference type="PROSITE" id="PS00329">
    <property type="entry name" value="HSP70_2"/>
    <property type="match status" value="1"/>
</dbReference>
<evidence type="ECO:0000256" key="8">
    <source>
        <dbReference type="HAMAP-Rule" id="MF_00332"/>
    </source>
</evidence>
<dbReference type="InterPro" id="IPR013126">
    <property type="entry name" value="Hsp_70_fam"/>
</dbReference>
<dbReference type="FunFam" id="2.60.34.10:FF:000014">
    <property type="entry name" value="Chaperone protein DnaK HSP70"/>
    <property type="match status" value="1"/>
</dbReference>
<evidence type="ECO:0000256" key="7">
    <source>
        <dbReference type="ARBA" id="ARBA00023186"/>
    </source>
</evidence>
<evidence type="ECO:0000256" key="2">
    <source>
        <dbReference type="ARBA" id="ARBA00014415"/>
    </source>
</evidence>
<sequence>MSKVIGIDLGTTNSCVAIMDGSQPKVIENSEGARTTPSIVAFTDDERLVGQAAKRQAVTNASNTIFGVKRLIGRRFDDAHLAKDKKNLPFNLINGGNGDAWVESKGEKYSPSQISAFILGKMKETAESYLGEEVTQAVITVPAYFNDAQRQATKDAGKIAGLEVLRIINEPTAAALAYGLDKQESHTIAVYDLGGGTFDVTILEIDDGLFEVKSTNGDTFLGGEDFDMRIVNYLAAEFKKEHGVDLTADKMALQRLKEAAEKAKIELSSSSQTEINQPFISMDAKTGQPLHMVMKLTRAKLESLVADLIKASMKPCQAALKDAGLSTSEIDEVVLVGGMTRMPRVVEEVTKFFGKEPHKGVNPDEVVALGAAIQAGVLQGDVKDVVLLDVTPLSLGIETLGGVFTRLIDRNTTIPTKKSQVFSTAEDHQSAVTIRVFQGEREMATDNKMLGQFNLEDIPPAPRGMPQIEVTFDIDANGIVSVGAKDKGTNKEQKITIQASGGLSDADIEKMVKDAEENADADKARKELVEARNQAESLIHSTEKSMEEHADKVDPTTIEAIELAIAALKDELEADNAEKIRSGIQNVTEAAMKLGEAIYKSQAEEPDDEPTAADSSSSNSADDDIVDADFEDLDDNKRG</sequence>
<feature type="coiled-coil region" evidence="10">
    <location>
        <begin position="246"/>
        <end position="273"/>
    </location>
</feature>
<dbReference type="HAMAP" id="MF_00332">
    <property type="entry name" value="DnaK"/>
    <property type="match status" value="1"/>
</dbReference>
<dbReference type="InterPro" id="IPR029047">
    <property type="entry name" value="HSP70_peptide-bd_sf"/>
</dbReference>
<name>A0A418SBG0_9RHOB</name>
<keyword evidence="13" id="KW-1185">Reference proteome</keyword>
<dbReference type="FunFam" id="3.30.420.40:FF:000004">
    <property type="entry name" value="Molecular chaperone DnaK"/>
    <property type="match status" value="1"/>
</dbReference>
<dbReference type="SUPFAM" id="SSF53067">
    <property type="entry name" value="Actin-like ATPase domain"/>
    <property type="match status" value="2"/>
</dbReference>
<keyword evidence="6 8" id="KW-0346">Stress response</keyword>
<keyword evidence="3 8" id="KW-0597">Phosphoprotein</keyword>
<dbReference type="GO" id="GO:0140662">
    <property type="term" value="F:ATP-dependent protein folding chaperone"/>
    <property type="evidence" value="ECO:0007669"/>
    <property type="project" value="InterPro"/>
</dbReference>
<feature type="modified residue" description="Phosphothreonine; by autocatalysis" evidence="8">
    <location>
        <position position="197"/>
    </location>
</feature>
<keyword evidence="10" id="KW-0175">Coiled coil</keyword>
<dbReference type="GO" id="GO:0051082">
    <property type="term" value="F:unfolded protein binding"/>
    <property type="evidence" value="ECO:0007669"/>
    <property type="project" value="InterPro"/>
</dbReference>
<dbReference type="InterPro" id="IPR029048">
    <property type="entry name" value="HSP70_C_sf"/>
</dbReference>
<comment type="similarity">
    <text evidence="1 8 9">Belongs to the heat shock protein 70 family.</text>
</comment>
<evidence type="ECO:0000313" key="13">
    <source>
        <dbReference type="Proteomes" id="UP000283786"/>
    </source>
</evidence>
<dbReference type="PROSITE" id="PS01036">
    <property type="entry name" value="HSP70_3"/>
    <property type="match status" value="1"/>
</dbReference>
<dbReference type="OrthoDB" id="9766019at2"/>
<dbReference type="Gene3D" id="3.30.420.40">
    <property type="match status" value="2"/>
</dbReference>
<feature type="coiled-coil region" evidence="10">
    <location>
        <begin position="512"/>
        <end position="578"/>
    </location>
</feature>
<feature type="region of interest" description="Disordered" evidence="11">
    <location>
        <begin position="597"/>
        <end position="639"/>
    </location>
</feature>
<dbReference type="Gene3D" id="2.60.34.10">
    <property type="entry name" value="Substrate Binding Domain Of DNAk, Chain A, domain 1"/>
    <property type="match status" value="1"/>
</dbReference>
<dbReference type="InterPro" id="IPR012725">
    <property type="entry name" value="Chaperone_DnaK"/>
</dbReference>
<comment type="induction">
    <text evidence="8">By stress conditions e.g. heat shock.</text>
</comment>